<gene>
    <name evidence="12" type="ORF">EDD73_10592</name>
</gene>
<evidence type="ECO:0000256" key="9">
    <source>
        <dbReference type="ARBA" id="ARBA00048453"/>
    </source>
</evidence>
<dbReference type="InterPro" id="IPR035902">
    <property type="entry name" value="Nuc_phospho_transferase"/>
</dbReference>
<dbReference type="EC" id="2.4.2.2" evidence="5"/>
<keyword evidence="8" id="KW-0808">Transferase</keyword>
<evidence type="ECO:0000256" key="6">
    <source>
        <dbReference type="ARBA" id="ARBA00014680"/>
    </source>
</evidence>
<dbReference type="SUPFAM" id="SSF54680">
    <property type="entry name" value="Pyrimidine nucleoside phosphorylase C-terminal domain"/>
    <property type="match status" value="1"/>
</dbReference>
<dbReference type="EMBL" id="SLXT01000005">
    <property type="protein sequence ID" value="TCP67197.1"/>
    <property type="molecule type" value="Genomic_DNA"/>
</dbReference>
<dbReference type="PROSITE" id="PS00647">
    <property type="entry name" value="THYMID_PHOSPHORYLASE"/>
    <property type="match status" value="1"/>
</dbReference>
<evidence type="ECO:0000313" key="12">
    <source>
        <dbReference type="EMBL" id="TCP67197.1"/>
    </source>
</evidence>
<dbReference type="PIRSF" id="PIRSF000478">
    <property type="entry name" value="TP_PyNP"/>
    <property type="match status" value="1"/>
</dbReference>
<dbReference type="GO" id="GO:0006206">
    <property type="term" value="P:pyrimidine nucleobase metabolic process"/>
    <property type="evidence" value="ECO:0007669"/>
    <property type="project" value="InterPro"/>
</dbReference>
<proteinExistence type="inferred from homology"/>
<comment type="catalytic activity">
    <reaction evidence="10">
        <text>thymidine + phosphate = 2-deoxy-alpha-D-ribose 1-phosphate + thymine</text>
        <dbReference type="Rhea" id="RHEA:16037"/>
        <dbReference type="ChEBI" id="CHEBI:17748"/>
        <dbReference type="ChEBI" id="CHEBI:17821"/>
        <dbReference type="ChEBI" id="CHEBI:43474"/>
        <dbReference type="ChEBI" id="CHEBI:57259"/>
        <dbReference type="EC" id="2.4.2.2"/>
    </reaction>
</comment>
<dbReference type="InterPro" id="IPR017872">
    <property type="entry name" value="Pyrmidine_PPase_CS"/>
</dbReference>
<dbReference type="NCBIfam" id="NF004490">
    <property type="entry name" value="PRK05820.1"/>
    <property type="match status" value="1"/>
</dbReference>
<dbReference type="SUPFAM" id="SSF52418">
    <property type="entry name" value="Nucleoside phosphorylase/phosphoribosyltransferase catalytic domain"/>
    <property type="match status" value="1"/>
</dbReference>
<dbReference type="GO" id="GO:0009032">
    <property type="term" value="F:thymidine phosphorylase activity"/>
    <property type="evidence" value="ECO:0007669"/>
    <property type="project" value="TreeGrafter"/>
</dbReference>
<sequence length="441" mass="45786">MTIYEIIAKKRDGGELTPAEIRFFIDGYVKGTVADYQAAAWCMAVFCRGMTAGETAALTEAMVASGETLDLQGIAGTTVDKHSTGGVGDTTTLIVAPLVAAMGIPVAKLSGRGLGHTGGTLDKLESIAGFDVQMDQARFVAQVQAIGLAVAGQTAQLVPADRLLYALRDVTATVESVPLIAASIMSKKLAAGCQAIMLDVKVGHGAFMKSQAEAEELARAMVAIGEKLGRRTMALLTKMDQPLGNAVGNALEVEEAVAILENRTLYGRGRVSPDLREVSLALAARMAWLAGKAETVAQGRMMAEEALRSGAALAKWAALVESQGGTWLGGERLAESLPQAQENCRIGAPVDGWIGAIDGLAIGRAAASLGAGRVKKGDPVDSAVGIVLHKRIGDPVGAGECVVELWHNGRGVTEAQALVKGAYQWATGPVAKPPLILGEIR</sequence>
<dbReference type="SMART" id="SM00941">
    <property type="entry name" value="PYNP_C"/>
    <property type="match status" value="1"/>
</dbReference>
<dbReference type="Gene3D" id="3.90.1170.30">
    <property type="entry name" value="Pyrimidine nucleoside phosphorylase-like, C-terminal domain"/>
    <property type="match status" value="1"/>
</dbReference>
<comment type="similarity">
    <text evidence="3">Belongs to the thymidine/pyrimidine-nucleoside phosphorylase family.</text>
</comment>
<dbReference type="FunFam" id="3.40.1030.10:FF:000003">
    <property type="entry name" value="Pyrimidine-nucleoside phosphorylase"/>
    <property type="match status" value="1"/>
</dbReference>
<dbReference type="Pfam" id="PF00591">
    <property type="entry name" value="Glycos_transf_3"/>
    <property type="match status" value="1"/>
</dbReference>
<evidence type="ECO:0000256" key="8">
    <source>
        <dbReference type="ARBA" id="ARBA00022679"/>
    </source>
</evidence>
<dbReference type="OrthoDB" id="9763887at2"/>
<evidence type="ECO:0000256" key="2">
    <source>
        <dbReference type="ARBA" id="ARBA00003877"/>
    </source>
</evidence>
<organism evidence="12 13">
    <name type="scientific">Heliophilum fasciatum</name>
    <dbReference type="NCBI Taxonomy" id="35700"/>
    <lineage>
        <taxon>Bacteria</taxon>
        <taxon>Bacillati</taxon>
        <taxon>Bacillota</taxon>
        <taxon>Clostridia</taxon>
        <taxon>Eubacteriales</taxon>
        <taxon>Heliobacteriaceae</taxon>
        <taxon>Heliophilum</taxon>
    </lineage>
</organism>
<dbReference type="SUPFAM" id="SSF47648">
    <property type="entry name" value="Nucleoside phosphorylase/phosphoribosyltransferase N-terminal domain"/>
    <property type="match status" value="1"/>
</dbReference>
<dbReference type="InterPro" id="IPR036566">
    <property type="entry name" value="PYNP-like_C_sf"/>
</dbReference>
<evidence type="ECO:0000256" key="4">
    <source>
        <dbReference type="ARBA" id="ARBA00011738"/>
    </source>
</evidence>
<accession>A0A4R2RWQ3</accession>
<feature type="domain" description="Pyrimidine nucleoside phosphorylase C-terminal" evidence="11">
    <location>
        <begin position="353"/>
        <end position="426"/>
    </location>
</feature>
<dbReference type="GO" id="GO:0005829">
    <property type="term" value="C:cytosol"/>
    <property type="evidence" value="ECO:0007669"/>
    <property type="project" value="TreeGrafter"/>
</dbReference>
<evidence type="ECO:0000256" key="3">
    <source>
        <dbReference type="ARBA" id="ARBA00006915"/>
    </source>
</evidence>
<name>A0A4R2RWQ3_9FIRM</name>
<dbReference type="PANTHER" id="PTHR10515">
    <property type="entry name" value="THYMIDINE PHOSPHORYLASE"/>
    <property type="match status" value="1"/>
</dbReference>
<dbReference type="Pfam" id="PF02885">
    <property type="entry name" value="Glycos_trans_3N"/>
    <property type="match status" value="1"/>
</dbReference>
<comment type="caution">
    <text evidence="12">The sequence shown here is derived from an EMBL/GenBank/DDBJ whole genome shotgun (WGS) entry which is preliminary data.</text>
</comment>
<dbReference type="RefSeq" id="WP_131918460.1">
    <property type="nucleotide sequence ID" value="NZ_JAOQNU010000005.1"/>
</dbReference>
<dbReference type="InterPro" id="IPR000053">
    <property type="entry name" value="Thymidine/pyrmidine_PPase"/>
</dbReference>
<dbReference type="InterPro" id="IPR018090">
    <property type="entry name" value="Pyrmidine_PPas_bac/euk"/>
</dbReference>
<evidence type="ECO:0000256" key="7">
    <source>
        <dbReference type="ARBA" id="ARBA00022676"/>
    </source>
</evidence>
<dbReference type="Pfam" id="PF07831">
    <property type="entry name" value="PYNP_C"/>
    <property type="match status" value="1"/>
</dbReference>
<keyword evidence="13" id="KW-1185">Reference proteome</keyword>
<evidence type="ECO:0000256" key="5">
    <source>
        <dbReference type="ARBA" id="ARBA00011889"/>
    </source>
</evidence>
<dbReference type="InterPro" id="IPR017459">
    <property type="entry name" value="Glycosyl_Trfase_fam3_N_dom"/>
</dbReference>
<dbReference type="Gene3D" id="3.40.1030.10">
    <property type="entry name" value="Nucleoside phosphorylase/phosphoribosyltransferase catalytic domain"/>
    <property type="match status" value="1"/>
</dbReference>
<dbReference type="Proteomes" id="UP000294813">
    <property type="component" value="Unassembled WGS sequence"/>
</dbReference>
<evidence type="ECO:0000313" key="13">
    <source>
        <dbReference type="Proteomes" id="UP000294813"/>
    </source>
</evidence>
<dbReference type="AlphaFoldDB" id="A0A4R2RWQ3"/>
<dbReference type="InterPro" id="IPR036320">
    <property type="entry name" value="Glycosyl_Trfase_fam3_N_dom_sf"/>
</dbReference>
<evidence type="ECO:0000259" key="11">
    <source>
        <dbReference type="SMART" id="SM00941"/>
    </source>
</evidence>
<dbReference type="GO" id="GO:0004645">
    <property type="term" value="F:1,4-alpha-oligoglucan phosphorylase activity"/>
    <property type="evidence" value="ECO:0007669"/>
    <property type="project" value="InterPro"/>
</dbReference>
<dbReference type="NCBIfam" id="TIGR02644">
    <property type="entry name" value="Y_phosphoryl"/>
    <property type="match status" value="1"/>
</dbReference>
<dbReference type="InterPro" id="IPR000312">
    <property type="entry name" value="Glycosyl_Trfase_fam3"/>
</dbReference>
<comment type="function">
    <text evidence="2">Catalyzes phosphorolysis of the pyrimidine nucleosides uridine, thymidine and 2'-deoxyuridine with the formation of the corresponding pyrimidine base and ribose-1-phosphate.</text>
</comment>
<dbReference type="PANTHER" id="PTHR10515:SF0">
    <property type="entry name" value="THYMIDINE PHOSPHORYLASE"/>
    <property type="match status" value="1"/>
</dbReference>
<protein>
    <recommendedName>
        <fullName evidence="6">Pyrimidine-nucleoside phosphorylase</fullName>
        <ecNumber evidence="5">2.4.2.2</ecNumber>
    </recommendedName>
</protein>
<comment type="subunit">
    <text evidence="4">Homodimer.</text>
</comment>
<comment type="catalytic activity">
    <reaction evidence="9">
        <text>uridine + phosphate = alpha-D-ribose 1-phosphate + uracil</text>
        <dbReference type="Rhea" id="RHEA:24388"/>
        <dbReference type="ChEBI" id="CHEBI:16704"/>
        <dbReference type="ChEBI" id="CHEBI:17568"/>
        <dbReference type="ChEBI" id="CHEBI:43474"/>
        <dbReference type="ChEBI" id="CHEBI:57720"/>
        <dbReference type="EC" id="2.4.2.2"/>
    </reaction>
</comment>
<evidence type="ECO:0000256" key="1">
    <source>
        <dbReference type="ARBA" id="ARBA00001066"/>
    </source>
</evidence>
<reference evidence="12 13" key="1">
    <citation type="submission" date="2019-03" db="EMBL/GenBank/DDBJ databases">
        <title>Genomic Encyclopedia of Type Strains, Phase IV (KMG-IV): sequencing the most valuable type-strain genomes for metagenomic binning, comparative biology and taxonomic classification.</title>
        <authorList>
            <person name="Goeker M."/>
        </authorList>
    </citation>
    <scope>NUCLEOTIDE SEQUENCE [LARGE SCALE GENOMIC DNA]</scope>
    <source>
        <strain evidence="12 13">DSM 11170</strain>
    </source>
</reference>
<comment type="catalytic activity">
    <reaction evidence="1">
        <text>2'-deoxyuridine + phosphate = 2-deoxy-alpha-D-ribose 1-phosphate + uracil</text>
        <dbReference type="Rhea" id="RHEA:22824"/>
        <dbReference type="ChEBI" id="CHEBI:16450"/>
        <dbReference type="ChEBI" id="CHEBI:17568"/>
        <dbReference type="ChEBI" id="CHEBI:43474"/>
        <dbReference type="ChEBI" id="CHEBI:57259"/>
        <dbReference type="EC" id="2.4.2.2"/>
    </reaction>
</comment>
<evidence type="ECO:0000256" key="10">
    <source>
        <dbReference type="ARBA" id="ARBA00048525"/>
    </source>
</evidence>
<dbReference type="InterPro" id="IPR013102">
    <property type="entry name" value="PYNP_C"/>
</dbReference>
<keyword evidence="7" id="KW-0328">Glycosyltransferase</keyword>
<dbReference type="GO" id="GO:0006213">
    <property type="term" value="P:pyrimidine nucleoside metabolic process"/>
    <property type="evidence" value="ECO:0007669"/>
    <property type="project" value="InterPro"/>
</dbReference>
<dbReference type="Gene3D" id="1.20.970.10">
    <property type="entry name" value="Transferase, Pyrimidine Nucleoside Phosphorylase, Chain C"/>
    <property type="match status" value="1"/>
</dbReference>